<dbReference type="SUPFAM" id="SSF63520">
    <property type="entry name" value="PTS-regulatory domain, PRD"/>
    <property type="match status" value="1"/>
</dbReference>
<reference evidence="8 9" key="1">
    <citation type="submission" date="2010-12" db="EMBL/GenBank/DDBJ databases">
        <title>The Genome Sequence of Lactobacillus paracasei subsp. paracasei strain 8700:2.</title>
        <authorList>
            <consortium name="The Broad Institute Genome Sequencing Platform"/>
            <person name="Ward D."/>
            <person name="Earl A."/>
            <person name="Feldgarden M."/>
            <person name="Young S.K."/>
            <person name="Gargeya S."/>
            <person name="Zeng Q."/>
            <person name="Alvarado L."/>
            <person name="Berlin A."/>
            <person name="Bochicchio J."/>
            <person name="Chapman S.B."/>
            <person name="Chen Z."/>
            <person name="Freedman E."/>
            <person name="Gellesch M."/>
            <person name="Goldberg J."/>
            <person name="Griggs A."/>
            <person name="Gujja S."/>
            <person name="Heilman E."/>
            <person name="Heiman D."/>
            <person name="Howarth C."/>
            <person name="Mehta T."/>
            <person name="Neiman D."/>
            <person name="Pearson M."/>
            <person name="Roberts A."/>
            <person name="Saif S."/>
            <person name="Shea T."/>
            <person name="Shenoy N."/>
            <person name="Sisk P."/>
            <person name="Stolte C."/>
            <person name="Sykes S."/>
            <person name="White J."/>
            <person name="Yandava C."/>
            <person name="Saulnier D."/>
            <person name="Haas B."/>
            <person name="Nusbaum C."/>
            <person name="Birren B."/>
        </authorList>
    </citation>
    <scope>NUCLEOTIDE SEQUENCE [LARGE SCALE GENOMIC DNA]</scope>
    <source>
        <strain evidence="8 9">8700:2</strain>
    </source>
</reference>
<keyword evidence="2" id="KW-0677">Repeat</keyword>
<dbReference type="GO" id="GO:0008982">
    <property type="term" value="F:protein-N(PI)-phosphohistidine-sugar phosphotransferase activity"/>
    <property type="evidence" value="ECO:0007669"/>
    <property type="project" value="InterPro"/>
</dbReference>
<dbReference type="PROSITE" id="PS51000">
    <property type="entry name" value="HTH_DEOR_2"/>
    <property type="match status" value="1"/>
</dbReference>
<dbReference type="CDD" id="cd05568">
    <property type="entry name" value="PTS_IIB_bgl_like"/>
    <property type="match status" value="1"/>
</dbReference>
<dbReference type="Gene3D" id="3.40.50.2300">
    <property type="match status" value="1"/>
</dbReference>
<dbReference type="InterPro" id="IPR016152">
    <property type="entry name" value="PTrfase/Anion_transptr"/>
</dbReference>
<keyword evidence="4" id="KW-0804">Transcription</keyword>
<dbReference type="SUPFAM" id="SSF52794">
    <property type="entry name" value="PTS system IIB component-like"/>
    <property type="match status" value="1"/>
</dbReference>
<dbReference type="Gene3D" id="1.10.1790.10">
    <property type="entry name" value="PRD domain"/>
    <property type="match status" value="1"/>
</dbReference>
<evidence type="ECO:0000259" key="7">
    <source>
        <dbReference type="PROSITE" id="PS51372"/>
    </source>
</evidence>
<evidence type="ECO:0000259" key="5">
    <source>
        <dbReference type="PROSITE" id="PS51000"/>
    </source>
</evidence>
<evidence type="ECO:0000256" key="3">
    <source>
        <dbReference type="ARBA" id="ARBA00023015"/>
    </source>
</evidence>
<evidence type="ECO:0000256" key="2">
    <source>
        <dbReference type="ARBA" id="ARBA00022737"/>
    </source>
</evidence>
<accession>A0A826HUH3</accession>
<dbReference type="Pfam" id="PF00874">
    <property type="entry name" value="PRD"/>
    <property type="match status" value="1"/>
</dbReference>
<dbReference type="GO" id="GO:0009401">
    <property type="term" value="P:phosphoenolpyruvate-dependent sugar phosphotransferase system"/>
    <property type="evidence" value="ECO:0007669"/>
    <property type="project" value="InterPro"/>
</dbReference>
<dbReference type="InterPro" id="IPR036095">
    <property type="entry name" value="PTS_EIIB-like_sf"/>
</dbReference>
<dbReference type="EMBL" id="CP002391">
    <property type="protein sequence ID" value="EEQ67028.1"/>
    <property type="molecule type" value="Genomic_DNA"/>
</dbReference>
<dbReference type="Pfam" id="PF08279">
    <property type="entry name" value="HTH_11"/>
    <property type="match status" value="1"/>
</dbReference>
<dbReference type="Pfam" id="PF00359">
    <property type="entry name" value="PTS_EIIA_2"/>
    <property type="match status" value="1"/>
</dbReference>
<dbReference type="PANTHER" id="PTHR30185:SF12">
    <property type="entry name" value="TRANSCRIPTIONAL REGULATOR MANR"/>
    <property type="match status" value="1"/>
</dbReference>
<gene>
    <name evidence="8" type="ORF">LBPG_02477</name>
</gene>
<dbReference type="InterPro" id="IPR036390">
    <property type="entry name" value="WH_DNA-bd_sf"/>
</dbReference>
<dbReference type="InterPro" id="IPR036634">
    <property type="entry name" value="PRD_sf"/>
</dbReference>
<keyword evidence="3" id="KW-0805">Transcription regulation</keyword>
<dbReference type="PROSITE" id="PS51094">
    <property type="entry name" value="PTS_EIIA_TYPE_2"/>
    <property type="match status" value="1"/>
</dbReference>
<dbReference type="InterPro" id="IPR050661">
    <property type="entry name" value="BglG_antiterminators"/>
</dbReference>
<name>A0A826HUH3_LACPA</name>
<dbReference type="Gene3D" id="3.40.930.10">
    <property type="entry name" value="Mannitol-specific EII, Chain A"/>
    <property type="match status" value="1"/>
</dbReference>
<evidence type="ECO:0000256" key="1">
    <source>
        <dbReference type="ARBA" id="ARBA00022679"/>
    </source>
</evidence>
<dbReference type="SUPFAM" id="SSF46785">
    <property type="entry name" value="Winged helix' DNA-binding domain"/>
    <property type="match status" value="1"/>
</dbReference>
<dbReference type="Gene3D" id="1.10.10.10">
    <property type="entry name" value="Winged helix-like DNA-binding domain superfamily/Winged helix DNA-binding domain"/>
    <property type="match status" value="1"/>
</dbReference>
<dbReference type="PANTHER" id="PTHR30185">
    <property type="entry name" value="CRYPTIC BETA-GLUCOSIDE BGL OPERON ANTITERMINATOR"/>
    <property type="match status" value="1"/>
</dbReference>
<proteinExistence type="predicted"/>
<evidence type="ECO:0000313" key="8">
    <source>
        <dbReference type="EMBL" id="EEQ67028.1"/>
    </source>
</evidence>
<dbReference type="Proteomes" id="UP000015927">
    <property type="component" value="Chromosome"/>
</dbReference>
<dbReference type="PROSITE" id="PS51372">
    <property type="entry name" value="PRD_2"/>
    <property type="match status" value="1"/>
</dbReference>
<evidence type="ECO:0000256" key="4">
    <source>
        <dbReference type="ARBA" id="ARBA00023163"/>
    </source>
</evidence>
<dbReference type="KEGG" id="lpi:LBPG_02477"/>
<dbReference type="InterPro" id="IPR011608">
    <property type="entry name" value="PRD"/>
</dbReference>
<sequence length="602" mass="67196">MEGESLREQTIINALQTNGPMSAAALAATLGVSRRTLQSDLRQLNEDNTGFIITVTRNVGYQLTITDSAQFAAYQASLQDQAQPAMPAKRLPALMHVLLTTTEYLTVAQLAEHELISSKQLQRDLRELEKLLIGTPLQLERKAHYGIRLQGEWQSRIHALQQRGLPPHHQTLCQRLMPLGLDPAITAQFAGEVGWSLAVKGQATVPAPTTAAFAGLLADSRLSEEAWQFLTVSFAAKHKQLTTRLDHDLLKTKLQAYFTALDMRHKTDFATHPEFLSLMYFHVLALIGRLQKHQSLAGLSLEPLARDYPIAFNWAVQFAQWLTREYQIAVPKTEIGYLTTHLLVPLEQAHEAWSRRLYKIAVLCGTGGGIATLLCLRLRRIFPEAVIQTFGLNELTAIHELEPDLLFTVTELTETFDCPVVRIDELASDLDFANLRHELSMAARSNNTDTLVDLLTPALFFQTSQVADYHALLLALTATMTSYCGQSDYAESVMQRENFLATIYDNGIAIPHPLSFNAEKNAVAVVVLPNGAGGSSRPVKLVWLIALKRDQLPLHRTLTTQLAALMQQPDVIEQLVHQTDFTRFINILRTALEGAEQTWIYN</sequence>
<dbReference type="GO" id="GO:0003700">
    <property type="term" value="F:DNA-binding transcription factor activity"/>
    <property type="evidence" value="ECO:0007669"/>
    <property type="project" value="InterPro"/>
</dbReference>
<evidence type="ECO:0000313" key="9">
    <source>
        <dbReference type="Proteomes" id="UP000015927"/>
    </source>
</evidence>
<dbReference type="AlphaFoldDB" id="A0A826HUH3"/>
<feature type="domain" description="PRD" evidence="7">
    <location>
        <begin position="245"/>
        <end position="352"/>
    </location>
</feature>
<organism evidence="8 9">
    <name type="scientific">Lacticaseibacillus paracasei subsp. paracasei 8700:2</name>
    <dbReference type="NCBI Taxonomy" id="537973"/>
    <lineage>
        <taxon>Bacteria</taxon>
        <taxon>Bacillati</taxon>
        <taxon>Bacillota</taxon>
        <taxon>Bacilli</taxon>
        <taxon>Lactobacillales</taxon>
        <taxon>Lactobacillaceae</taxon>
        <taxon>Lacticaseibacillus</taxon>
    </lineage>
</organism>
<keyword evidence="1" id="KW-0808">Transferase</keyword>
<protein>
    <submittedName>
        <fullName evidence="8">Uncharacterized protein</fullName>
    </submittedName>
</protein>
<dbReference type="InterPro" id="IPR001034">
    <property type="entry name" value="DeoR_HTH"/>
</dbReference>
<evidence type="ECO:0000259" key="6">
    <source>
        <dbReference type="PROSITE" id="PS51094"/>
    </source>
</evidence>
<dbReference type="InterPro" id="IPR036388">
    <property type="entry name" value="WH-like_DNA-bd_sf"/>
</dbReference>
<dbReference type="InterPro" id="IPR013196">
    <property type="entry name" value="HTH_11"/>
</dbReference>
<dbReference type="SUPFAM" id="SSF55804">
    <property type="entry name" value="Phoshotransferase/anion transport protein"/>
    <property type="match status" value="1"/>
</dbReference>
<feature type="domain" description="PTS EIIA type-2" evidence="6">
    <location>
        <begin position="445"/>
        <end position="591"/>
    </location>
</feature>
<feature type="domain" description="HTH deoR-type" evidence="5">
    <location>
        <begin position="4"/>
        <end position="61"/>
    </location>
</feature>
<dbReference type="InterPro" id="IPR002178">
    <property type="entry name" value="PTS_EIIA_type-2_dom"/>
</dbReference>